<dbReference type="AlphaFoldDB" id="A0A841M9N2"/>
<gene>
    <name evidence="2" type="ORF">FHS59_000247</name>
</gene>
<organism evidence="2 3">
    <name type="scientific">Algoriphagus iocasae</name>
    <dbReference type="NCBI Taxonomy" id="1836499"/>
    <lineage>
        <taxon>Bacteria</taxon>
        <taxon>Pseudomonadati</taxon>
        <taxon>Bacteroidota</taxon>
        <taxon>Cytophagia</taxon>
        <taxon>Cytophagales</taxon>
        <taxon>Cyclobacteriaceae</taxon>
        <taxon>Algoriphagus</taxon>
    </lineage>
</organism>
<dbReference type="EMBL" id="JACIJO010000001">
    <property type="protein sequence ID" value="MBB6324632.1"/>
    <property type="molecule type" value="Genomic_DNA"/>
</dbReference>
<keyword evidence="3" id="KW-1185">Reference proteome</keyword>
<dbReference type="InterPro" id="IPR016176">
    <property type="entry name" value="Cbl-dep_enz_cat"/>
</dbReference>
<evidence type="ECO:0000259" key="1">
    <source>
        <dbReference type="Pfam" id="PF01642"/>
    </source>
</evidence>
<evidence type="ECO:0000313" key="3">
    <source>
        <dbReference type="Proteomes" id="UP000588604"/>
    </source>
</evidence>
<comment type="caution">
    <text evidence="2">The sequence shown here is derived from an EMBL/GenBank/DDBJ whole genome shotgun (WGS) entry which is preliminary data.</text>
</comment>
<keyword evidence="2" id="KW-0413">Isomerase</keyword>
<dbReference type="SUPFAM" id="SSF51703">
    <property type="entry name" value="Cobalamin (vitamin B12)-dependent enzymes"/>
    <property type="match status" value="1"/>
</dbReference>
<dbReference type="Pfam" id="PF01642">
    <property type="entry name" value="MM_CoA_mutase"/>
    <property type="match status" value="1"/>
</dbReference>
<dbReference type="Proteomes" id="UP000588604">
    <property type="component" value="Unassembled WGS sequence"/>
</dbReference>
<reference evidence="2 3" key="1">
    <citation type="submission" date="2020-08" db="EMBL/GenBank/DDBJ databases">
        <title>Genomic Encyclopedia of Type Strains, Phase IV (KMG-IV): sequencing the most valuable type-strain genomes for metagenomic binning, comparative biology and taxonomic classification.</title>
        <authorList>
            <person name="Goeker M."/>
        </authorList>
    </citation>
    <scope>NUCLEOTIDE SEQUENCE [LARGE SCALE GENOMIC DNA]</scope>
    <source>
        <strain evidence="2 3">DSM 102044</strain>
    </source>
</reference>
<dbReference type="PANTHER" id="PTHR48101">
    <property type="entry name" value="METHYLMALONYL-COA MUTASE, MITOCHONDRIAL-RELATED"/>
    <property type="match status" value="1"/>
</dbReference>
<evidence type="ECO:0000313" key="2">
    <source>
        <dbReference type="EMBL" id="MBB6324632.1"/>
    </source>
</evidence>
<sequence>MTKDNFYDFPKVSKSEWEKLVRMDLKGKDYSQTLVNKVWGELNTMPFYTLEDLPGEISQESFHEKAKLPGFSPRIWNNAVSIFPQDEKKGNQEILLALENGADALVLHLTGLENLNELLKGVMTEFIQIYFKPLDSPRILYNQIIDWIEKLHIKPSMLSGAVLWSPCVEMFHSDADFEENVQVGAEMIDRFSEFREFFPMTLDSSIYANSGANGIQQCFLGVGEMIELMDSFIKKAVSPAMILENFAFHLAVGELFFPEIVKLKAFRRLLVELAANMGQQIDGESLHFIISTSIWSKSLLDKNSNLIRQTYEAMAAVMGGANSLWVRPVQEGKATKLEKRIARNVSTILKEESYLDKVMDPASGSYFLENLENDLVKMVLEKLEKLEDDGGWLKNFQSRSIHNLVKHEREKVQNKLLSAESVKVGANKYVLKGSSESDAQFEEIEEKEFELKLTRATYLLEKENLKNS</sequence>
<protein>
    <submittedName>
        <fullName evidence="2">Methylmalonyl-CoA mutase</fullName>
        <ecNumber evidence="2">5.4.99.2</ecNumber>
    </submittedName>
</protein>
<dbReference type="RefSeq" id="WP_184492604.1">
    <property type="nucleotide sequence ID" value="NZ_JACIJO010000001.1"/>
</dbReference>
<dbReference type="GO" id="GO:0031419">
    <property type="term" value="F:cobalamin binding"/>
    <property type="evidence" value="ECO:0007669"/>
    <property type="project" value="InterPro"/>
</dbReference>
<name>A0A841M9N2_9BACT</name>
<dbReference type="EC" id="5.4.99.2" evidence="2"/>
<dbReference type="InterPro" id="IPR006099">
    <property type="entry name" value="MeMalonylCoA_mutase_a/b_cat"/>
</dbReference>
<dbReference type="Gene3D" id="3.20.20.240">
    <property type="entry name" value="Methylmalonyl-CoA mutase"/>
    <property type="match status" value="1"/>
</dbReference>
<accession>A0A841M9N2</accession>
<proteinExistence type="predicted"/>
<feature type="domain" description="Methylmalonyl-CoA mutase alpha/beta chain catalytic" evidence="1">
    <location>
        <begin position="193"/>
        <end position="450"/>
    </location>
</feature>
<dbReference type="GO" id="GO:0004494">
    <property type="term" value="F:methylmalonyl-CoA mutase activity"/>
    <property type="evidence" value="ECO:0007669"/>
    <property type="project" value="UniProtKB-EC"/>
</dbReference>